<protein>
    <recommendedName>
        <fullName evidence="8">MYC binding protein</fullName>
    </recommendedName>
</protein>
<evidence type="ECO:0008006" key="8">
    <source>
        <dbReference type="Google" id="ProtNLM"/>
    </source>
</evidence>
<dbReference type="PANTHER" id="PTHR13168">
    <property type="entry name" value="ASSOCIATE OF C-MYC AMY-1"/>
    <property type="match status" value="1"/>
</dbReference>
<reference evidence="6" key="3">
    <citation type="submission" date="2025-09" db="UniProtKB">
        <authorList>
            <consortium name="Ensembl"/>
        </authorList>
    </citation>
    <scope>IDENTIFICATION</scope>
</reference>
<comment type="subcellular location">
    <subcellularLocation>
        <location evidence="1">Nucleus</location>
    </subcellularLocation>
</comment>
<name>A0AAZ3QPE3_ONCTS</name>
<feature type="chain" id="PRO_5044315991" description="MYC binding protein" evidence="5">
    <location>
        <begin position="19"/>
        <end position="162"/>
    </location>
</feature>
<keyword evidence="3" id="KW-0539">Nucleus</keyword>
<dbReference type="AlphaFoldDB" id="A0AAZ3QPE3"/>
<dbReference type="GO" id="GO:0003713">
    <property type="term" value="F:transcription coactivator activity"/>
    <property type="evidence" value="ECO:0007669"/>
    <property type="project" value="InterPro"/>
</dbReference>
<dbReference type="PANTHER" id="PTHR13168:SF0">
    <property type="entry name" value="C-MYC-BINDING PROTEIN"/>
    <property type="match status" value="1"/>
</dbReference>
<feature type="signal peptide" evidence="5">
    <location>
        <begin position="1"/>
        <end position="18"/>
    </location>
</feature>
<dbReference type="CDD" id="cd21937">
    <property type="entry name" value="ZIP_MycBP-like"/>
    <property type="match status" value="1"/>
</dbReference>
<accession>A0AAZ3QPE3</accession>
<dbReference type="Proteomes" id="UP000694402">
    <property type="component" value="Unassembled WGS sequence"/>
</dbReference>
<keyword evidence="7" id="KW-1185">Reference proteome</keyword>
<comment type="similarity">
    <text evidence="2">Belongs to the AMY1 family.</text>
</comment>
<dbReference type="Ensembl" id="ENSOTST00005163043.1">
    <property type="protein sequence ID" value="ENSOTSP00005130756.1"/>
    <property type="gene ID" value="ENSOTSG00005048024.1"/>
</dbReference>
<dbReference type="GO" id="GO:0005634">
    <property type="term" value="C:nucleus"/>
    <property type="evidence" value="ECO:0007669"/>
    <property type="project" value="UniProtKB-SubCell"/>
</dbReference>
<sequence>MRKCWGGWLAFALKALLSEDADQRQELGDLFQVEDCGVVQLDDGHGLLVVGTTTAILLQTGSTHASESKREQFQRYLEKAGVLDSLTSVLLALYEETEKPNNALDFLKQHLGVAGQESADTEALQQDLRDMRQRCELLAEENKRLKNRLQRYEPTQEDGAAD</sequence>
<reference evidence="7" key="1">
    <citation type="journal article" date="2018" name="PLoS ONE">
        <title>Chinook salmon (Oncorhynchus tshawytscha) genome and transcriptome.</title>
        <authorList>
            <person name="Christensen K.A."/>
            <person name="Leong J.S."/>
            <person name="Sakhrani D."/>
            <person name="Biagi C.A."/>
            <person name="Minkley D.R."/>
            <person name="Withler R.E."/>
            <person name="Rondeau E.B."/>
            <person name="Koop B.F."/>
            <person name="Devlin R.H."/>
        </authorList>
    </citation>
    <scope>NUCLEOTIDE SEQUENCE [LARGE SCALE GENOMIC DNA]</scope>
</reference>
<reference evidence="6" key="2">
    <citation type="submission" date="2025-08" db="UniProtKB">
        <authorList>
            <consortium name="Ensembl"/>
        </authorList>
    </citation>
    <scope>IDENTIFICATION</scope>
</reference>
<gene>
    <name evidence="6" type="primary">LOC112223064</name>
</gene>
<evidence type="ECO:0000256" key="4">
    <source>
        <dbReference type="SAM" id="Coils"/>
    </source>
</evidence>
<evidence type="ECO:0000256" key="3">
    <source>
        <dbReference type="ARBA" id="ARBA00023242"/>
    </source>
</evidence>
<dbReference type="Gene3D" id="6.10.250.1060">
    <property type="match status" value="1"/>
</dbReference>
<evidence type="ECO:0000256" key="5">
    <source>
        <dbReference type="SAM" id="SignalP"/>
    </source>
</evidence>
<organism evidence="6 7">
    <name type="scientific">Oncorhynchus tshawytscha</name>
    <name type="common">Chinook salmon</name>
    <name type="synonym">Salmo tshawytscha</name>
    <dbReference type="NCBI Taxonomy" id="74940"/>
    <lineage>
        <taxon>Eukaryota</taxon>
        <taxon>Metazoa</taxon>
        <taxon>Chordata</taxon>
        <taxon>Craniata</taxon>
        <taxon>Vertebrata</taxon>
        <taxon>Euteleostomi</taxon>
        <taxon>Actinopterygii</taxon>
        <taxon>Neopterygii</taxon>
        <taxon>Teleostei</taxon>
        <taxon>Protacanthopterygii</taxon>
        <taxon>Salmoniformes</taxon>
        <taxon>Salmonidae</taxon>
        <taxon>Salmoninae</taxon>
        <taxon>Oncorhynchus</taxon>
    </lineage>
</organism>
<dbReference type="PRINTS" id="PR02028">
    <property type="entry name" value="CMYCBINDINGP"/>
</dbReference>
<keyword evidence="5" id="KW-0732">Signal</keyword>
<evidence type="ECO:0000313" key="6">
    <source>
        <dbReference type="Ensembl" id="ENSOTSP00005130756.1"/>
    </source>
</evidence>
<keyword evidence="4" id="KW-0175">Coiled coil</keyword>
<feature type="coiled-coil region" evidence="4">
    <location>
        <begin position="121"/>
        <end position="148"/>
    </location>
</feature>
<dbReference type="GeneTree" id="ENSGT00390000017974"/>
<evidence type="ECO:0000256" key="1">
    <source>
        <dbReference type="ARBA" id="ARBA00004123"/>
    </source>
</evidence>
<dbReference type="InterPro" id="IPR026060">
    <property type="entry name" value="AMY1"/>
</dbReference>
<evidence type="ECO:0000256" key="2">
    <source>
        <dbReference type="ARBA" id="ARBA00009389"/>
    </source>
</evidence>
<proteinExistence type="inferred from homology"/>
<evidence type="ECO:0000313" key="7">
    <source>
        <dbReference type="Proteomes" id="UP000694402"/>
    </source>
</evidence>